<evidence type="ECO:0000256" key="4">
    <source>
        <dbReference type="ARBA" id="ARBA00022692"/>
    </source>
</evidence>
<feature type="transmembrane region" description="Helical" evidence="7">
    <location>
        <begin position="21"/>
        <end position="43"/>
    </location>
</feature>
<sequence>MARASIPTKAAPRRRSFNSDRLWSLVVLLPSAVLLAIFVYGFILRSGYLSLTDWGNDPAQALSLTPVIKFTGLSNYSNLFGGLLDSRFRQDLVSTLFFTAFFIVACLGLGLGLAMLLDRNPKGEGLWRTIFLFPMSLSFIVTGTIWRWMLQPAGGVNALFGLDPDRHAWLTSNASIWRFDWNKLPLITAVVVALVLLGVASRARQSGNRTQMWVAIACAALLVLWAFTLGNSVKMTPVPEYHGFNLAFIGIIIAAVWQMSGYTMALYLAGLRGIPDELREAARVDGANEWGIYRHVIFPLLAPITLSAMIILGHISLKIFDLVYAMTSLNNLNTEVPALLMYITAFQGNQFAKGAAIGMVLLILVAAVIVPYLASQFRRSDRS</sequence>
<evidence type="ECO:0000313" key="9">
    <source>
        <dbReference type="EMBL" id="GBF05737.1"/>
    </source>
</evidence>
<feature type="domain" description="ABC transmembrane type-1" evidence="8">
    <location>
        <begin position="92"/>
        <end position="374"/>
    </location>
</feature>
<evidence type="ECO:0000256" key="2">
    <source>
        <dbReference type="ARBA" id="ARBA00022448"/>
    </source>
</evidence>
<dbReference type="Pfam" id="PF00528">
    <property type="entry name" value="BPD_transp_1"/>
    <property type="match status" value="1"/>
</dbReference>
<name>A0A2I9DT35_9DEIO</name>
<protein>
    <submittedName>
        <fullName evidence="9">Binding-protein-dependent transport system inner membrane protein</fullName>
    </submittedName>
</protein>
<dbReference type="GO" id="GO:0055085">
    <property type="term" value="P:transmembrane transport"/>
    <property type="evidence" value="ECO:0007669"/>
    <property type="project" value="InterPro"/>
</dbReference>
<keyword evidence="5 7" id="KW-1133">Transmembrane helix</keyword>
<dbReference type="SUPFAM" id="SSF161098">
    <property type="entry name" value="MetI-like"/>
    <property type="match status" value="1"/>
</dbReference>
<organism evidence="9 10">
    <name type="scientific">Deinococcus aerius</name>
    <dbReference type="NCBI Taxonomy" id="200253"/>
    <lineage>
        <taxon>Bacteria</taxon>
        <taxon>Thermotogati</taxon>
        <taxon>Deinococcota</taxon>
        <taxon>Deinococci</taxon>
        <taxon>Deinococcales</taxon>
        <taxon>Deinococcaceae</taxon>
        <taxon>Deinococcus</taxon>
    </lineage>
</organism>
<feature type="transmembrane region" description="Helical" evidence="7">
    <location>
        <begin position="212"/>
        <end position="233"/>
    </location>
</feature>
<evidence type="ECO:0000256" key="5">
    <source>
        <dbReference type="ARBA" id="ARBA00022989"/>
    </source>
</evidence>
<comment type="similarity">
    <text evidence="7">Belongs to the binding-protein-dependent transport system permease family.</text>
</comment>
<reference evidence="10" key="1">
    <citation type="submission" date="2018-01" db="EMBL/GenBank/DDBJ databases">
        <title>Draft Genome Sequence of the Radioresistant Bacterium Deinococcus aerius TR0125, Isolated from the Higher Atmosphere above Japan.</title>
        <authorList>
            <person name="Satoh K."/>
            <person name="Arai H."/>
            <person name="Sanzen T."/>
            <person name="Kawaguchi Y."/>
            <person name="Hayashi H."/>
            <person name="Yokobori S."/>
            <person name="Yamagishi A."/>
            <person name="Oono Y."/>
            <person name="Narumi I."/>
        </authorList>
    </citation>
    <scope>NUCLEOTIDE SEQUENCE [LARGE SCALE GENOMIC DNA]</scope>
    <source>
        <strain evidence="10">TR0125</strain>
    </source>
</reference>
<keyword evidence="3" id="KW-1003">Cell membrane</keyword>
<feature type="transmembrane region" description="Helical" evidence="7">
    <location>
        <begin position="129"/>
        <end position="149"/>
    </location>
</feature>
<comment type="caution">
    <text evidence="9">The sequence shown here is derived from an EMBL/GenBank/DDBJ whole genome shotgun (WGS) entry which is preliminary data.</text>
</comment>
<dbReference type="AlphaFoldDB" id="A0A2I9DT35"/>
<proteinExistence type="inferred from homology"/>
<evidence type="ECO:0000256" key="3">
    <source>
        <dbReference type="ARBA" id="ARBA00022475"/>
    </source>
</evidence>
<evidence type="ECO:0000313" key="10">
    <source>
        <dbReference type="Proteomes" id="UP000236569"/>
    </source>
</evidence>
<dbReference type="PANTHER" id="PTHR30193:SF42">
    <property type="entry name" value="ABC TRANSPORTER PERMEASE PROTEIN"/>
    <property type="match status" value="1"/>
</dbReference>
<feature type="transmembrane region" description="Helical" evidence="7">
    <location>
        <begin position="245"/>
        <end position="271"/>
    </location>
</feature>
<feature type="transmembrane region" description="Helical" evidence="7">
    <location>
        <begin position="292"/>
        <end position="317"/>
    </location>
</feature>
<keyword evidence="4 7" id="KW-0812">Transmembrane</keyword>
<evidence type="ECO:0000256" key="6">
    <source>
        <dbReference type="ARBA" id="ARBA00023136"/>
    </source>
</evidence>
<evidence type="ECO:0000256" key="1">
    <source>
        <dbReference type="ARBA" id="ARBA00004651"/>
    </source>
</evidence>
<dbReference type="InterPro" id="IPR051393">
    <property type="entry name" value="ABC_transporter_permease"/>
</dbReference>
<feature type="transmembrane region" description="Helical" evidence="7">
    <location>
        <begin position="355"/>
        <end position="374"/>
    </location>
</feature>
<keyword evidence="10" id="KW-1185">Reference proteome</keyword>
<dbReference type="Gene3D" id="1.10.3720.10">
    <property type="entry name" value="MetI-like"/>
    <property type="match status" value="1"/>
</dbReference>
<comment type="subcellular location">
    <subcellularLocation>
        <location evidence="1 7">Cell membrane</location>
        <topology evidence="1 7">Multi-pass membrane protein</topology>
    </subcellularLocation>
</comment>
<feature type="transmembrane region" description="Helical" evidence="7">
    <location>
        <begin position="184"/>
        <end position="200"/>
    </location>
</feature>
<dbReference type="InterPro" id="IPR035906">
    <property type="entry name" value="MetI-like_sf"/>
</dbReference>
<dbReference type="PANTHER" id="PTHR30193">
    <property type="entry name" value="ABC TRANSPORTER PERMEASE PROTEIN"/>
    <property type="match status" value="1"/>
</dbReference>
<evidence type="ECO:0000256" key="7">
    <source>
        <dbReference type="RuleBase" id="RU363032"/>
    </source>
</evidence>
<accession>A0A2I9DT35</accession>
<dbReference type="PROSITE" id="PS50928">
    <property type="entry name" value="ABC_TM1"/>
    <property type="match status" value="1"/>
</dbReference>
<evidence type="ECO:0000259" key="8">
    <source>
        <dbReference type="PROSITE" id="PS50928"/>
    </source>
</evidence>
<keyword evidence="6 7" id="KW-0472">Membrane</keyword>
<gene>
    <name evidence="9" type="ORF">DAERI_050246</name>
</gene>
<dbReference type="InterPro" id="IPR000515">
    <property type="entry name" value="MetI-like"/>
</dbReference>
<feature type="transmembrane region" description="Helical" evidence="7">
    <location>
        <begin position="92"/>
        <end position="117"/>
    </location>
</feature>
<dbReference type="CDD" id="cd06261">
    <property type="entry name" value="TM_PBP2"/>
    <property type="match status" value="1"/>
</dbReference>
<dbReference type="OrthoDB" id="9786413at2"/>
<dbReference type="Proteomes" id="UP000236569">
    <property type="component" value="Unassembled WGS sequence"/>
</dbReference>
<dbReference type="GO" id="GO:0005886">
    <property type="term" value="C:plasma membrane"/>
    <property type="evidence" value="ECO:0007669"/>
    <property type="project" value="UniProtKB-SubCell"/>
</dbReference>
<keyword evidence="2 7" id="KW-0813">Transport</keyword>
<dbReference type="EMBL" id="BFAG01000005">
    <property type="protein sequence ID" value="GBF05737.1"/>
    <property type="molecule type" value="Genomic_DNA"/>
</dbReference>
<dbReference type="RefSeq" id="WP_103129151.1">
    <property type="nucleotide sequence ID" value="NZ_BFAG01000005.1"/>
</dbReference>